<evidence type="ECO:0000256" key="4">
    <source>
        <dbReference type="ARBA" id="ARBA00022801"/>
    </source>
</evidence>
<dbReference type="RefSeq" id="WP_101751239.1">
    <property type="nucleotide sequence ID" value="NZ_CP025430.1"/>
</dbReference>
<comment type="cofactor">
    <cofactor evidence="7">
        <name>Zn(2+)</name>
        <dbReference type="ChEBI" id="CHEBI:29105"/>
    </cofactor>
    <text evidence="7">Binds 1 zinc ion.</text>
</comment>
<evidence type="ECO:0000256" key="3">
    <source>
        <dbReference type="ARBA" id="ARBA00022723"/>
    </source>
</evidence>
<keyword evidence="10" id="KW-1185">Reference proteome</keyword>
<dbReference type="Pfam" id="PF01432">
    <property type="entry name" value="Peptidase_M3"/>
    <property type="match status" value="1"/>
</dbReference>
<dbReference type="FunFam" id="3.40.390.10:FF:000009">
    <property type="entry name" value="Oligopeptidase A"/>
    <property type="match status" value="1"/>
</dbReference>
<dbReference type="GO" id="GO:0004222">
    <property type="term" value="F:metalloendopeptidase activity"/>
    <property type="evidence" value="ECO:0007669"/>
    <property type="project" value="InterPro"/>
</dbReference>
<dbReference type="InterPro" id="IPR034005">
    <property type="entry name" value="M3A_DCP"/>
</dbReference>
<dbReference type="InterPro" id="IPR024079">
    <property type="entry name" value="MetalloPept_cat_dom_sf"/>
</dbReference>
<dbReference type="OrthoDB" id="9773538at2"/>
<keyword evidence="4 7" id="KW-0378">Hydrolase</keyword>
<dbReference type="PANTHER" id="PTHR43660">
    <property type="entry name" value="DIPEPTIDYL CARBOXYPEPTIDASE"/>
    <property type="match status" value="1"/>
</dbReference>
<feature type="domain" description="Peptidase M3A/M3B catalytic" evidence="8">
    <location>
        <begin position="224"/>
        <end position="672"/>
    </location>
</feature>
<evidence type="ECO:0000256" key="1">
    <source>
        <dbReference type="ARBA" id="ARBA00006040"/>
    </source>
</evidence>
<dbReference type="Proteomes" id="UP000234530">
    <property type="component" value="Chromosome"/>
</dbReference>
<keyword evidence="2 7" id="KW-0645">Protease</keyword>
<sequence>MNPELTQWTGPHGLPRFDLIADADFAPVIDAELARAEAAVEAIAANAAPADFVNTVAAMETCEEPLDRACGVFYTLAGVASNPAREALQRDLAPKLSAYSSTVMMDPRLFERVQAVSDAVEALPVEDARITELQLRARRRSGAGLPPEDRARLAAINERLAVLTTQFSQNVLTDERDFVLPIPDDRLAGLPDWLLGAMRAAARERGLTGQVVTLSRSLIVPFLELSEDRALREMAFRAWAARGSGAGAGGAATDNRGLVTEILSLRHEKARLLGYADFAAYRLEPEMARDADRVEDLLMQVWRPAVARAQKDEVALTEMLQAEGGNGPLEAWDWRHYAARRKRAEHDFDPDLLKPYLTLDAMIGAVFDTAQRLFGLEFTPFEAPLWNPDVRAWQISRDGQPMAVFLGDYYARPGKRSGAWCSSLQPQHKIGAGQRPIVVNVCNFTPPDQPGAPAFLSWDDARTLFHEFGHALHHILSDVHWPSISGTSVALDFVELPSQLYEHWLSQPQVLSQHARHYQTGEPLPPALLDRLLAADKADAGFSTVEYLESALVDLAFHRGDAPADPAARQADLLAQLGAPPAIPLRHDTPHFSHVFSGSHYASGYYSYMWSEVMDADAFAAFVEAGDIFDPETAKRLESAILSRGGSAQADDLWIEFRERMPGVGPLLEGRGLS</sequence>
<dbReference type="AlphaFoldDB" id="A0A2H5EV82"/>
<evidence type="ECO:0000313" key="9">
    <source>
        <dbReference type="EMBL" id="AUH63197.1"/>
    </source>
</evidence>
<dbReference type="KEGG" id="pzh:CX676_02685"/>
<gene>
    <name evidence="9" type="ORF">CX676_02685</name>
</gene>
<dbReference type="SUPFAM" id="SSF55486">
    <property type="entry name" value="Metalloproteases ('zincins'), catalytic domain"/>
    <property type="match status" value="1"/>
</dbReference>
<keyword evidence="3 7" id="KW-0479">Metal-binding</keyword>
<evidence type="ECO:0000256" key="7">
    <source>
        <dbReference type="RuleBase" id="RU003435"/>
    </source>
</evidence>
<dbReference type="InterPro" id="IPR045090">
    <property type="entry name" value="Pept_M3A_M3B"/>
</dbReference>
<keyword evidence="6 7" id="KW-0482">Metalloprotease</keyword>
<dbReference type="InterPro" id="IPR024077">
    <property type="entry name" value="Neurolysin/TOP_dom2"/>
</dbReference>
<evidence type="ECO:0000256" key="2">
    <source>
        <dbReference type="ARBA" id="ARBA00022670"/>
    </source>
</evidence>
<dbReference type="Gene3D" id="1.10.1370.40">
    <property type="match status" value="1"/>
</dbReference>
<accession>A0A2H5EV82</accession>
<dbReference type="CDD" id="cd06456">
    <property type="entry name" value="M3A_DCP"/>
    <property type="match status" value="1"/>
</dbReference>
<dbReference type="GO" id="GO:0005829">
    <property type="term" value="C:cytosol"/>
    <property type="evidence" value="ECO:0007669"/>
    <property type="project" value="TreeGrafter"/>
</dbReference>
<organism evidence="9 10">
    <name type="scientific">Paracoccus zhejiangensis</name>
    <dbReference type="NCBI Taxonomy" id="1077935"/>
    <lineage>
        <taxon>Bacteria</taxon>
        <taxon>Pseudomonadati</taxon>
        <taxon>Pseudomonadota</taxon>
        <taxon>Alphaproteobacteria</taxon>
        <taxon>Rhodobacterales</taxon>
        <taxon>Paracoccaceae</taxon>
        <taxon>Paracoccus</taxon>
    </lineage>
</organism>
<dbReference type="Gene3D" id="1.10.1370.10">
    <property type="entry name" value="Neurolysin, domain 3"/>
    <property type="match status" value="1"/>
</dbReference>
<dbReference type="GO" id="GO:0004180">
    <property type="term" value="F:carboxypeptidase activity"/>
    <property type="evidence" value="ECO:0007669"/>
    <property type="project" value="TreeGrafter"/>
</dbReference>
<dbReference type="EMBL" id="CP025430">
    <property type="protein sequence ID" value="AUH63197.1"/>
    <property type="molecule type" value="Genomic_DNA"/>
</dbReference>
<dbReference type="GO" id="GO:0006508">
    <property type="term" value="P:proteolysis"/>
    <property type="evidence" value="ECO:0007669"/>
    <property type="project" value="UniProtKB-KW"/>
</dbReference>
<evidence type="ECO:0000259" key="8">
    <source>
        <dbReference type="Pfam" id="PF01432"/>
    </source>
</evidence>
<dbReference type="InterPro" id="IPR001567">
    <property type="entry name" value="Pept_M3A_M3B_dom"/>
</dbReference>
<comment type="similarity">
    <text evidence="1 7">Belongs to the peptidase M3 family.</text>
</comment>
<dbReference type="PANTHER" id="PTHR43660:SF1">
    <property type="entry name" value="DIPEPTIDYL CARBOXYPEPTIDASE"/>
    <property type="match status" value="1"/>
</dbReference>
<reference evidence="9 10" key="1">
    <citation type="journal article" date="2013" name="Antonie Van Leeuwenhoek">
        <title>Paracoccus zhejiangensis sp. nov., isolated from activated sludge in wastewater-treatment system.</title>
        <authorList>
            <person name="Wu Z.G."/>
            <person name="Zhang D.F."/>
            <person name="Liu Y.L."/>
            <person name="Wang F."/>
            <person name="Jiang X."/>
            <person name="Li C."/>
            <person name="Li S.P."/>
            <person name="Hong Q."/>
            <person name="Li W.J."/>
        </authorList>
    </citation>
    <scope>NUCLEOTIDE SEQUENCE [LARGE SCALE GENOMIC DNA]</scope>
    <source>
        <strain evidence="9 10">J6</strain>
    </source>
</reference>
<dbReference type="GO" id="GO:0046872">
    <property type="term" value="F:metal ion binding"/>
    <property type="evidence" value="ECO:0007669"/>
    <property type="project" value="UniProtKB-UniRule"/>
</dbReference>
<proteinExistence type="inferred from homology"/>
<protein>
    <submittedName>
        <fullName evidence="9">Peptidase M3</fullName>
    </submittedName>
</protein>
<evidence type="ECO:0000256" key="6">
    <source>
        <dbReference type="ARBA" id="ARBA00023049"/>
    </source>
</evidence>
<evidence type="ECO:0000256" key="5">
    <source>
        <dbReference type="ARBA" id="ARBA00022833"/>
    </source>
</evidence>
<dbReference type="Gene3D" id="3.40.390.10">
    <property type="entry name" value="Collagenase (Catalytic Domain)"/>
    <property type="match status" value="1"/>
</dbReference>
<evidence type="ECO:0000313" key="10">
    <source>
        <dbReference type="Proteomes" id="UP000234530"/>
    </source>
</evidence>
<keyword evidence="5 7" id="KW-0862">Zinc</keyword>
<name>A0A2H5EV82_9RHOB</name>